<evidence type="ECO:0000313" key="1">
    <source>
        <dbReference type="EMBL" id="KAJ1217474.1"/>
    </source>
</evidence>
<dbReference type="Proteomes" id="UP001066276">
    <property type="component" value="Chromosome 1_1"/>
</dbReference>
<protein>
    <submittedName>
        <fullName evidence="1">Uncharacterized protein</fullName>
    </submittedName>
</protein>
<reference evidence="1" key="1">
    <citation type="journal article" date="2022" name="bioRxiv">
        <title>Sequencing and chromosome-scale assembly of the giantPleurodeles waltlgenome.</title>
        <authorList>
            <person name="Brown T."/>
            <person name="Elewa A."/>
            <person name="Iarovenko S."/>
            <person name="Subramanian E."/>
            <person name="Araus A.J."/>
            <person name="Petzold A."/>
            <person name="Susuki M."/>
            <person name="Suzuki K.-i.T."/>
            <person name="Hayashi T."/>
            <person name="Toyoda A."/>
            <person name="Oliveira C."/>
            <person name="Osipova E."/>
            <person name="Leigh N.D."/>
            <person name="Simon A."/>
            <person name="Yun M.H."/>
        </authorList>
    </citation>
    <scope>NUCLEOTIDE SEQUENCE</scope>
    <source>
        <strain evidence="1">20211129_DDA</strain>
        <tissue evidence="1">Liver</tissue>
    </source>
</reference>
<proteinExistence type="predicted"/>
<evidence type="ECO:0000313" key="2">
    <source>
        <dbReference type="Proteomes" id="UP001066276"/>
    </source>
</evidence>
<comment type="caution">
    <text evidence="1">The sequence shown here is derived from an EMBL/GenBank/DDBJ whole genome shotgun (WGS) entry which is preliminary data.</text>
</comment>
<dbReference type="PROSITE" id="PS51257">
    <property type="entry name" value="PROKAR_LIPOPROTEIN"/>
    <property type="match status" value="1"/>
</dbReference>
<organism evidence="1 2">
    <name type="scientific">Pleurodeles waltl</name>
    <name type="common">Iberian ribbed newt</name>
    <dbReference type="NCBI Taxonomy" id="8319"/>
    <lineage>
        <taxon>Eukaryota</taxon>
        <taxon>Metazoa</taxon>
        <taxon>Chordata</taxon>
        <taxon>Craniata</taxon>
        <taxon>Vertebrata</taxon>
        <taxon>Euteleostomi</taxon>
        <taxon>Amphibia</taxon>
        <taxon>Batrachia</taxon>
        <taxon>Caudata</taxon>
        <taxon>Salamandroidea</taxon>
        <taxon>Salamandridae</taxon>
        <taxon>Pleurodelinae</taxon>
        <taxon>Pleurodeles</taxon>
    </lineage>
</organism>
<gene>
    <name evidence="1" type="ORF">NDU88_005068</name>
</gene>
<name>A0AAV7WTR8_PLEWA</name>
<keyword evidence="2" id="KW-1185">Reference proteome</keyword>
<sequence length="211" mass="22751">MMRQDGAAALAGSAIISCQFPFCNPVIRLSRCVRGSNNNLVALRAFCALVLPRSFLAQAGLQAAMAPKVVRGSRMDDTNAENGLLGQSNTVRDLSLDSLCLAMSNISGNEQRALSEKKIHKKLQDSAVVKTLKQRQNLQVAYQGLMSTGAAVIVIAEEKLAASACTLLALRNPCNFQQGKEDNHVARIFILSRTCPGIRMTLAVVLPQIQK</sequence>
<dbReference type="AlphaFoldDB" id="A0AAV7WTR8"/>
<dbReference type="EMBL" id="JANPWB010000001">
    <property type="protein sequence ID" value="KAJ1217474.1"/>
    <property type="molecule type" value="Genomic_DNA"/>
</dbReference>
<accession>A0AAV7WTR8</accession>